<proteinExistence type="predicted"/>
<evidence type="ECO:0000256" key="8">
    <source>
        <dbReference type="SAM" id="Phobius"/>
    </source>
</evidence>
<keyword evidence="7 8" id="KW-0472">Membrane</keyword>
<feature type="transmembrane region" description="Helical" evidence="8">
    <location>
        <begin position="308"/>
        <end position="328"/>
    </location>
</feature>
<evidence type="ECO:0000256" key="6">
    <source>
        <dbReference type="ARBA" id="ARBA00022989"/>
    </source>
</evidence>
<evidence type="ECO:0000256" key="1">
    <source>
        <dbReference type="ARBA" id="ARBA00004651"/>
    </source>
</evidence>
<dbReference type="EMBL" id="LBWP01000004">
    <property type="protein sequence ID" value="KKR11690.1"/>
    <property type="molecule type" value="Genomic_DNA"/>
</dbReference>
<keyword evidence="3" id="KW-0328">Glycosyltransferase</keyword>
<feature type="transmembrane region" description="Helical" evidence="8">
    <location>
        <begin position="6"/>
        <end position="24"/>
    </location>
</feature>
<dbReference type="PANTHER" id="PTHR33908">
    <property type="entry name" value="MANNOSYLTRANSFERASE YKCB-RELATED"/>
    <property type="match status" value="1"/>
</dbReference>
<comment type="caution">
    <text evidence="9">The sequence shown here is derived from an EMBL/GenBank/DDBJ whole genome shotgun (WGS) entry which is preliminary data.</text>
</comment>
<keyword evidence="4 9" id="KW-0808">Transferase</keyword>
<feature type="transmembrane region" description="Helical" evidence="8">
    <location>
        <begin position="118"/>
        <end position="138"/>
    </location>
</feature>
<feature type="transmembrane region" description="Helical" evidence="8">
    <location>
        <begin position="187"/>
        <end position="202"/>
    </location>
</feature>
<feature type="transmembrane region" description="Helical" evidence="8">
    <location>
        <begin position="86"/>
        <end position="106"/>
    </location>
</feature>
<dbReference type="GO" id="GO:0009103">
    <property type="term" value="P:lipopolysaccharide biosynthetic process"/>
    <property type="evidence" value="ECO:0007669"/>
    <property type="project" value="UniProtKB-ARBA"/>
</dbReference>
<evidence type="ECO:0000313" key="9">
    <source>
        <dbReference type="EMBL" id="KKR11690.1"/>
    </source>
</evidence>
<feature type="transmembrane region" description="Helical" evidence="8">
    <location>
        <begin position="275"/>
        <end position="296"/>
    </location>
</feature>
<keyword evidence="5 8" id="KW-0812">Transmembrane</keyword>
<feature type="transmembrane region" description="Helical" evidence="8">
    <location>
        <begin position="214"/>
        <end position="234"/>
    </location>
</feature>
<dbReference type="STRING" id="1618550.UT39_C0004G0049"/>
<evidence type="ECO:0000256" key="3">
    <source>
        <dbReference type="ARBA" id="ARBA00022676"/>
    </source>
</evidence>
<gene>
    <name evidence="9" type="ORF">UT39_C0004G0049</name>
</gene>
<evidence type="ECO:0000256" key="7">
    <source>
        <dbReference type="ARBA" id="ARBA00023136"/>
    </source>
</evidence>
<evidence type="ECO:0000256" key="2">
    <source>
        <dbReference type="ARBA" id="ARBA00022475"/>
    </source>
</evidence>
<dbReference type="AlphaFoldDB" id="A0A0G0QMU5"/>
<dbReference type="InterPro" id="IPR050297">
    <property type="entry name" value="LipidA_mod_glycosyltrf_83"/>
</dbReference>
<sequence length="549" mass="63349">MGTKKWTLLVLVLSLIIGSYLRFYKLDWGEGYYFHPDEYHIVGAVHHLISNGLFSNPQLFSYGSLTVYLIYFAYQILSHFLATPNIFIIGRSLSALFSTLTLIIIFAISKKNFPKNKYLPVFVVLVSAFVPGMIQQAHYLTPETFITFWITLSTYFFIVYFEKQKLINLILSALSLGLAGGTKISAFAVLPFFLTTIFFYKLKKEIIFSRLQRVLLFLTTAFVLFFSVFPYSILDYTDFRSTTRYESSLATGATKVFYTRAFEGSIPFLFQITKIYPYTVGVVCLGFSIFGAIITAIKVIKNTGAKRIKYLILAGVFFSYFLFNGLLFTKWTRFIHPTIPFVIIFAFLLIDYVTEKIKNPVRKIVSAALVFVLVGATIISGSMYFTIYQRSDVRIQATNWAATHLEKNSYILTETGNTLEVPLKGQYNIIPFDFYNVDTRPQLYEKLLESISKSDYFIIQSRRIYLNHKNKNEYPVAVNFYKSLFSGQLGFTEIQSFESFPQLTVGKFKYTINDEKSEETWTVFDHPVLKIFKKTKGFSINHYDQILRQ</sequence>
<name>A0A0G0QMU5_9BACT</name>
<dbReference type="GO" id="GO:0016763">
    <property type="term" value="F:pentosyltransferase activity"/>
    <property type="evidence" value="ECO:0007669"/>
    <property type="project" value="TreeGrafter"/>
</dbReference>
<dbReference type="Proteomes" id="UP000034246">
    <property type="component" value="Unassembled WGS sequence"/>
</dbReference>
<organism evidence="9 10">
    <name type="scientific">Candidatus Woesebacteria bacterium GW2011_GWA1_39_21</name>
    <dbReference type="NCBI Taxonomy" id="1618550"/>
    <lineage>
        <taxon>Bacteria</taxon>
        <taxon>Candidatus Woeseibacteriota</taxon>
    </lineage>
</organism>
<dbReference type="GO" id="GO:0005886">
    <property type="term" value="C:plasma membrane"/>
    <property type="evidence" value="ECO:0007669"/>
    <property type="project" value="UniProtKB-SubCell"/>
</dbReference>
<feature type="transmembrane region" description="Helical" evidence="8">
    <location>
        <begin position="334"/>
        <end position="353"/>
    </location>
</feature>
<protein>
    <submittedName>
        <fullName evidence="9">Glycosyl transferase family 39</fullName>
    </submittedName>
</protein>
<evidence type="ECO:0000313" key="10">
    <source>
        <dbReference type="Proteomes" id="UP000034246"/>
    </source>
</evidence>
<accession>A0A0G0QMU5</accession>
<dbReference type="PANTHER" id="PTHR33908:SF11">
    <property type="entry name" value="MEMBRANE PROTEIN"/>
    <property type="match status" value="1"/>
</dbReference>
<feature type="transmembrane region" description="Helical" evidence="8">
    <location>
        <begin position="59"/>
        <end position="80"/>
    </location>
</feature>
<feature type="transmembrane region" description="Helical" evidence="8">
    <location>
        <begin position="144"/>
        <end position="161"/>
    </location>
</feature>
<feature type="transmembrane region" description="Helical" evidence="8">
    <location>
        <begin position="365"/>
        <end position="387"/>
    </location>
</feature>
<keyword evidence="6 8" id="KW-1133">Transmembrane helix</keyword>
<keyword evidence="2" id="KW-1003">Cell membrane</keyword>
<reference evidence="9 10" key="1">
    <citation type="journal article" date="2015" name="Nature">
        <title>rRNA introns, odd ribosomes, and small enigmatic genomes across a large radiation of phyla.</title>
        <authorList>
            <person name="Brown C.T."/>
            <person name="Hug L.A."/>
            <person name="Thomas B.C."/>
            <person name="Sharon I."/>
            <person name="Castelle C.J."/>
            <person name="Singh A."/>
            <person name="Wilkins M.J."/>
            <person name="Williams K.H."/>
            <person name="Banfield J.F."/>
        </authorList>
    </citation>
    <scope>NUCLEOTIDE SEQUENCE [LARGE SCALE GENOMIC DNA]</scope>
</reference>
<evidence type="ECO:0000256" key="5">
    <source>
        <dbReference type="ARBA" id="ARBA00022692"/>
    </source>
</evidence>
<comment type="subcellular location">
    <subcellularLocation>
        <location evidence="1">Cell membrane</location>
        <topology evidence="1">Multi-pass membrane protein</topology>
    </subcellularLocation>
</comment>
<evidence type="ECO:0000256" key="4">
    <source>
        <dbReference type="ARBA" id="ARBA00022679"/>
    </source>
</evidence>